<feature type="region of interest" description="Disordered" evidence="1">
    <location>
        <begin position="170"/>
        <end position="189"/>
    </location>
</feature>
<dbReference type="OrthoDB" id="9768813at2"/>
<protein>
    <recommendedName>
        <fullName evidence="4">MBL fold metallo-hydrolase</fullName>
    </recommendedName>
</protein>
<dbReference type="InterPro" id="IPR036866">
    <property type="entry name" value="RibonucZ/Hydroxyglut_hydro"/>
</dbReference>
<dbReference type="SUPFAM" id="SSF56281">
    <property type="entry name" value="Metallo-hydrolase/oxidoreductase"/>
    <property type="match status" value="1"/>
</dbReference>
<dbReference type="PANTHER" id="PTHR30619:SF1">
    <property type="entry name" value="RECOMBINATION PROTEIN 2"/>
    <property type="match status" value="1"/>
</dbReference>
<dbReference type="EMBL" id="SRKY01000001">
    <property type="protein sequence ID" value="THH38092.1"/>
    <property type="molecule type" value="Genomic_DNA"/>
</dbReference>
<proteinExistence type="predicted"/>
<evidence type="ECO:0008006" key="4">
    <source>
        <dbReference type="Google" id="ProtNLM"/>
    </source>
</evidence>
<dbReference type="InterPro" id="IPR052159">
    <property type="entry name" value="Competence_DNA_uptake"/>
</dbReference>
<organism evidence="2 3">
    <name type="scientific">Aliishimia ponticola</name>
    <dbReference type="NCBI Taxonomy" id="2499833"/>
    <lineage>
        <taxon>Bacteria</taxon>
        <taxon>Pseudomonadati</taxon>
        <taxon>Pseudomonadota</taxon>
        <taxon>Alphaproteobacteria</taxon>
        <taxon>Rhodobacterales</taxon>
        <taxon>Paracoccaceae</taxon>
        <taxon>Aliishimia</taxon>
    </lineage>
</organism>
<keyword evidence="3" id="KW-1185">Reference proteome</keyword>
<dbReference type="Proteomes" id="UP000306602">
    <property type="component" value="Unassembled WGS sequence"/>
</dbReference>
<evidence type="ECO:0000256" key="1">
    <source>
        <dbReference type="SAM" id="MobiDB-lite"/>
    </source>
</evidence>
<sequence>MSAQKLTFFSCDNGDASLIEAHGWVIMTDVNYRADASDEDSDTLDFAPKVRSACNDDKLDIFVLTHPDEDHLSGFGDIFHLGKPEDRDSDPDEGDVLILVDEIWCSEYSANPNYTTDKSKPVLDEIKRRKALQGTQAGNKDGNRLKVLTASSGAKNTLCNGIEWRLLAPNSSEGNIPKAKEGEPKNSSNPASLVFQWTVKIRGRESVFVLAGDSTVDIWERLNKEMTDEQLEWDVLLAPHHCSRHSLGRKAFKNGEEIFEWSDEAYAGINHPRSGKSHVVASSRKFGQKHPPHPEARDKYHKMLAQGGEVTQAVRDRFRCTAGAHGDKPKDVVFNFTASGMTLAVALASPAIGSPATSAAAGGGGYG</sequence>
<accession>A0A4S4NEW9</accession>
<name>A0A4S4NEW9_9RHOB</name>
<dbReference type="AlphaFoldDB" id="A0A4S4NEW9"/>
<evidence type="ECO:0000313" key="2">
    <source>
        <dbReference type="EMBL" id="THH38092.1"/>
    </source>
</evidence>
<dbReference type="RefSeq" id="WP_136460984.1">
    <property type="nucleotide sequence ID" value="NZ_SRKY01000001.1"/>
</dbReference>
<dbReference type="PANTHER" id="PTHR30619">
    <property type="entry name" value="DNA INTERNALIZATION/COMPETENCE PROTEIN COMEC/REC2"/>
    <property type="match status" value="1"/>
</dbReference>
<reference evidence="2 3" key="1">
    <citation type="submission" date="2019-04" db="EMBL/GenBank/DDBJ databases">
        <title>Shimia ponticola sp. nov., isolated from seawater.</title>
        <authorList>
            <person name="Kim Y.-O."/>
            <person name="Yoon J.-H."/>
        </authorList>
    </citation>
    <scope>NUCLEOTIDE SEQUENCE [LARGE SCALE GENOMIC DNA]</scope>
    <source>
        <strain evidence="2 3">MYP11</strain>
    </source>
</reference>
<comment type="caution">
    <text evidence="2">The sequence shown here is derived from an EMBL/GenBank/DDBJ whole genome shotgun (WGS) entry which is preliminary data.</text>
</comment>
<dbReference type="Gene3D" id="3.60.15.10">
    <property type="entry name" value="Ribonuclease Z/Hydroxyacylglutathione hydrolase-like"/>
    <property type="match status" value="1"/>
</dbReference>
<evidence type="ECO:0000313" key="3">
    <source>
        <dbReference type="Proteomes" id="UP000306602"/>
    </source>
</evidence>
<gene>
    <name evidence="2" type="ORF">E4Z66_00505</name>
</gene>